<comment type="caution">
    <text evidence="2">The sequence shown here is derived from an EMBL/GenBank/DDBJ whole genome shotgun (WGS) entry which is preliminary data.</text>
</comment>
<organism evidence="2 3">
    <name type="scientific">Eisenbergiella porci</name>
    <dbReference type="NCBI Taxonomy" id="2652274"/>
    <lineage>
        <taxon>Bacteria</taxon>
        <taxon>Bacillati</taxon>
        <taxon>Bacillota</taxon>
        <taxon>Clostridia</taxon>
        <taxon>Lachnospirales</taxon>
        <taxon>Lachnospiraceae</taxon>
        <taxon>Eisenbergiella</taxon>
    </lineage>
</organism>
<keyword evidence="3" id="KW-1185">Reference proteome</keyword>
<gene>
    <name evidence="2" type="ORF">FYJ45_07120</name>
</gene>
<sequence>MTEVRRMDFCTECRKETEYLLLKTVQRETIREKEYEFKLTTAICRECGARLSVPGLMDRNAQERDIQYREAEDIIKIDEIRKLMEIYRIGKAPLSLALGFGEITISRYLEGQIPSKAYSVIMRKALSDPEYMENLLIQNREKVGETAYRKASRAAAELKELFKISEKMLITIAYIFQQMQEVTPLALQKILYYIQAIYLVLFDELPYPEKCKAWVHGPVYESVYYLFRDFKFNPIEDNRFVMLTGKAKKLGDKEKRVIDLVIGTFGMYSGKALEAITHEETPWIEARMGCDPDEPSNTIISWSSMKEYFTKVAEKYGVESVEGLNRYIESKLGLRKEI</sequence>
<evidence type="ECO:0000313" key="2">
    <source>
        <dbReference type="EMBL" id="MSS88078.1"/>
    </source>
</evidence>
<dbReference type="EMBL" id="VUMI01000008">
    <property type="protein sequence ID" value="MSS88078.1"/>
    <property type="molecule type" value="Genomic_DNA"/>
</dbReference>
<dbReference type="Pfam" id="PF13274">
    <property type="entry name" value="SocA_Panacea"/>
    <property type="match status" value="1"/>
</dbReference>
<accession>A0A6N7WF14</accession>
<dbReference type="InterPro" id="IPR025272">
    <property type="entry name" value="SocA_Panacea"/>
</dbReference>
<dbReference type="Proteomes" id="UP000436047">
    <property type="component" value="Unassembled WGS sequence"/>
</dbReference>
<reference evidence="2 3" key="1">
    <citation type="submission" date="2019-08" db="EMBL/GenBank/DDBJ databases">
        <title>In-depth cultivation of the pig gut microbiome towards novel bacterial diversity and tailored functional studies.</title>
        <authorList>
            <person name="Wylensek D."/>
            <person name="Hitch T.C.A."/>
            <person name="Clavel T."/>
        </authorList>
    </citation>
    <scope>NUCLEOTIDE SEQUENCE [LARGE SCALE GENOMIC DNA]</scope>
    <source>
        <strain evidence="2 3">WCA-389-WT-23B</strain>
    </source>
</reference>
<evidence type="ECO:0000313" key="3">
    <source>
        <dbReference type="Proteomes" id="UP000436047"/>
    </source>
</evidence>
<dbReference type="AlphaFoldDB" id="A0A6N7WF14"/>
<evidence type="ECO:0000259" key="1">
    <source>
        <dbReference type="Pfam" id="PF13274"/>
    </source>
</evidence>
<protein>
    <submittedName>
        <fullName evidence="2">DUF4065 domain-containing protein</fullName>
    </submittedName>
</protein>
<proteinExistence type="predicted"/>
<name>A0A6N7WF14_9FIRM</name>
<feature type="domain" description="Antitoxin SocA-like Panacea" evidence="1">
    <location>
        <begin position="187"/>
        <end position="283"/>
    </location>
</feature>